<dbReference type="PANTHER" id="PTHR30043">
    <property type="entry name" value="PHOSPHONATES TRANSPORT SYSTEM PERMEASE PROTEIN"/>
    <property type="match status" value="1"/>
</dbReference>
<evidence type="ECO:0000256" key="3">
    <source>
        <dbReference type="ARBA" id="ARBA00022448"/>
    </source>
</evidence>
<organism evidence="9 10">
    <name type="scientific">Furfurilactobacillus milii</name>
    <dbReference type="NCBI Taxonomy" id="2888272"/>
    <lineage>
        <taxon>Bacteria</taxon>
        <taxon>Bacillati</taxon>
        <taxon>Bacillota</taxon>
        <taxon>Bacilli</taxon>
        <taxon>Lactobacillales</taxon>
        <taxon>Lactobacillaceae</taxon>
        <taxon>Furfurilactobacillus</taxon>
    </lineage>
</organism>
<reference evidence="9" key="1">
    <citation type="submission" date="2022-06" db="EMBL/GenBank/DDBJ databases">
        <title>Antifungal cultures and metabolites of lactic acid bacteria for use in dairy fermentations.</title>
        <authorList>
            <person name="Zhao Z."/>
            <person name="Gaenzle M."/>
        </authorList>
    </citation>
    <scope>NUCLEOTIDE SEQUENCE</scope>
    <source>
        <strain evidence="9">FUA3126</strain>
    </source>
</reference>
<dbReference type="EMBL" id="JANDJP010000017">
    <property type="protein sequence ID" value="MDF9914748.1"/>
    <property type="molecule type" value="Genomic_DNA"/>
</dbReference>
<dbReference type="Pfam" id="PF00528">
    <property type="entry name" value="BPD_transp_1"/>
    <property type="match status" value="1"/>
</dbReference>
<feature type="transmembrane region" description="Helical" evidence="7">
    <location>
        <begin position="44"/>
        <end position="63"/>
    </location>
</feature>
<name>A0ABT6DC75_9LACO</name>
<evidence type="ECO:0000256" key="7">
    <source>
        <dbReference type="RuleBase" id="RU363032"/>
    </source>
</evidence>
<keyword evidence="10" id="KW-1185">Reference proteome</keyword>
<dbReference type="PROSITE" id="PS50928">
    <property type="entry name" value="ABC_TM1"/>
    <property type="match status" value="1"/>
</dbReference>
<comment type="caution">
    <text evidence="9">The sequence shown here is derived from an EMBL/GenBank/DDBJ whole genome shotgun (WGS) entry which is preliminary data.</text>
</comment>
<feature type="transmembrane region" description="Helical" evidence="7">
    <location>
        <begin position="75"/>
        <end position="101"/>
    </location>
</feature>
<evidence type="ECO:0000259" key="8">
    <source>
        <dbReference type="PROSITE" id="PS50928"/>
    </source>
</evidence>
<keyword evidence="6 7" id="KW-0472">Membrane</keyword>
<evidence type="ECO:0000256" key="2">
    <source>
        <dbReference type="ARBA" id="ARBA00004196"/>
    </source>
</evidence>
<feature type="domain" description="ABC transmembrane type-1" evidence="8">
    <location>
        <begin position="75"/>
        <end position="259"/>
    </location>
</feature>
<comment type="similarity">
    <text evidence="7">Belongs to the binding-protein-dependent transport system permease family.</text>
</comment>
<evidence type="ECO:0000313" key="9">
    <source>
        <dbReference type="EMBL" id="MDF9914748.1"/>
    </source>
</evidence>
<keyword evidence="3 7" id="KW-0813">Transport</keyword>
<dbReference type="InterPro" id="IPR035906">
    <property type="entry name" value="MetI-like_sf"/>
</dbReference>
<evidence type="ECO:0000256" key="5">
    <source>
        <dbReference type="ARBA" id="ARBA00022989"/>
    </source>
</evidence>
<evidence type="ECO:0000313" key="10">
    <source>
        <dbReference type="Proteomes" id="UP001152867"/>
    </source>
</evidence>
<feature type="transmembrane region" description="Helical" evidence="7">
    <location>
        <begin position="18"/>
        <end position="37"/>
    </location>
</feature>
<dbReference type="NCBIfam" id="TIGR01097">
    <property type="entry name" value="PhnE"/>
    <property type="match status" value="1"/>
</dbReference>
<dbReference type="InterPro" id="IPR000515">
    <property type="entry name" value="MetI-like"/>
</dbReference>
<dbReference type="Proteomes" id="UP001152867">
    <property type="component" value="Unassembled WGS sequence"/>
</dbReference>
<evidence type="ECO:0000256" key="4">
    <source>
        <dbReference type="ARBA" id="ARBA00022692"/>
    </source>
</evidence>
<evidence type="ECO:0000256" key="1">
    <source>
        <dbReference type="ARBA" id="ARBA00004141"/>
    </source>
</evidence>
<protein>
    <submittedName>
        <fullName evidence="9">Phosphonate ABC transporter, permease protein PhnE</fullName>
    </submittedName>
</protein>
<proteinExistence type="inferred from homology"/>
<dbReference type="Gene3D" id="1.10.3720.10">
    <property type="entry name" value="MetI-like"/>
    <property type="match status" value="1"/>
</dbReference>
<keyword evidence="5 7" id="KW-1133">Transmembrane helix</keyword>
<evidence type="ECO:0000256" key="6">
    <source>
        <dbReference type="ARBA" id="ARBA00023136"/>
    </source>
</evidence>
<accession>A0ABT6DC75</accession>
<keyword evidence="4 7" id="KW-0812">Transmembrane</keyword>
<dbReference type="InterPro" id="IPR005769">
    <property type="entry name" value="PhnE/PtxC"/>
</dbReference>
<dbReference type="PANTHER" id="PTHR30043:SF8">
    <property type="entry name" value="ABC TRANSPORTER, PERMEASE PROTEIN CC0363, PUTATIVE-RELATED"/>
    <property type="match status" value="1"/>
</dbReference>
<gene>
    <name evidence="9" type="primary">phnE</name>
    <name evidence="9" type="ORF">NNA32_10895</name>
</gene>
<feature type="transmembrane region" description="Helical" evidence="7">
    <location>
        <begin position="243"/>
        <end position="262"/>
    </location>
</feature>
<feature type="transmembrane region" description="Helical" evidence="7">
    <location>
        <begin position="211"/>
        <end position="231"/>
    </location>
</feature>
<dbReference type="SUPFAM" id="SSF161098">
    <property type="entry name" value="MetI-like"/>
    <property type="match status" value="1"/>
</dbReference>
<sequence>MGSIQHRSAGVWHRTRSWFWGLLIVIVYVWGIFGINFSKIQSSAGAVTKAVLMGIIHPDWHYVYQGNGEDLVSVMLQTLAIAFVGTIISALISIPFAFWAAKRRRHHFSVLSTSGRIVLAVVRTFPEIVLAIMFIKAVGPGAFAGVLALGVHSVGMLGKLFAESIEAIDAGPGESILSVGGNAVNGLVFATLPQVLPAFASYSLYRFEISVRSATILGMVGAGGVGTPLLFAIQTRSWNRVGIILIGIIITVTIIDYLSGWLRKQLG</sequence>
<comment type="subcellular location">
    <subcellularLocation>
        <location evidence="2">Cell envelope</location>
    </subcellularLocation>
    <subcellularLocation>
        <location evidence="7">Cell membrane</location>
        <topology evidence="7">Multi-pass membrane protein</topology>
    </subcellularLocation>
    <subcellularLocation>
        <location evidence="1">Membrane</location>
        <topology evidence="1">Multi-pass membrane protein</topology>
    </subcellularLocation>
</comment>